<keyword evidence="1" id="KW-0812">Transmembrane</keyword>
<protein>
    <submittedName>
        <fullName evidence="3">Thiol-disulfide isomerase/thioredoxin</fullName>
    </submittedName>
</protein>
<evidence type="ECO:0000256" key="1">
    <source>
        <dbReference type="SAM" id="Phobius"/>
    </source>
</evidence>
<dbReference type="GO" id="GO:0016209">
    <property type="term" value="F:antioxidant activity"/>
    <property type="evidence" value="ECO:0007669"/>
    <property type="project" value="InterPro"/>
</dbReference>
<dbReference type="SUPFAM" id="SSF52833">
    <property type="entry name" value="Thioredoxin-like"/>
    <property type="match status" value="1"/>
</dbReference>
<evidence type="ECO:0000313" key="4">
    <source>
        <dbReference type="Proteomes" id="UP000295807"/>
    </source>
</evidence>
<dbReference type="PROSITE" id="PS51352">
    <property type="entry name" value="THIOREDOXIN_2"/>
    <property type="match status" value="1"/>
</dbReference>
<feature type="transmembrane region" description="Helical" evidence="1">
    <location>
        <begin position="12"/>
        <end position="32"/>
    </location>
</feature>
<dbReference type="Pfam" id="PF00578">
    <property type="entry name" value="AhpC-TSA"/>
    <property type="match status" value="1"/>
</dbReference>
<keyword evidence="1" id="KW-1133">Transmembrane helix</keyword>
<dbReference type="CDD" id="cd02966">
    <property type="entry name" value="TlpA_like_family"/>
    <property type="match status" value="1"/>
</dbReference>
<feature type="domain" description="Thioredoxin" evidence="2">
    <location>
        <begin position="68"/>
        <end position="216"/>
    </location>
</feature>
<dbReference type="InterPro" id="IPR036249">
    <property type="entry name" value="Thioredoxin-like_sf"/>
</dbReference>
<evidence type="ECO:0000259" key="2">
    <source>
        <dbReference type="PROSITE" id="PS51352"/>
    </source>
</evidence>
<sequence length="478" mass="54692">MKSLKTGTGKLCLRTPGNILLFIAGLTIFFLANVLDCKAQNKPGSNNSVSEKRDVNNEWLAQISPEGLQVGDKIPDQLWHLPLQVINHPEGKKTTTLDDYKGKLIILDFWATTCSSCIKALPKLDLLQQKFREDVMFIPVTYEDQGRIDLFKQRNAILKNFQLPFVIEDTVLKQLFIHRMIPHVIWIGRDGVIKAVTDDQYINAENIAQLLSGEEVHWPVKKDVLSYDYGNSLLSHAEKAGGYAIVTGYKSGVQPASGFEVDSNARTVRRYMVNYPILKLYLAAWGNYFLPKTHIRLKVADKSRYLYNEEEAYRTVWNQKNSFCYELVLPWDETVGLKEQTRRIKNHMRNDLNRFLNLNGRMEKRRVPCLVLVRTTDEDNMKTGGGKFKNTLNTDDPVKKLHNEKLSFLIWQLNQTVGNLPALDETGYAGKVDLELKISSFRDIAALRRALQPYGLDLKKAEREVELFILTEPDISSL</sequence>
<dbReference type="Gene3D" id="3.40.30.10">
    <property type="entry name" value="Glutaredoxin"/>
    <property type="match status" value="1"/>
</dbReference>
<dbReference type="GO" id="GO:0016491">
    <property type="term" value="F:oxidoreductase activity"/>
    <property type="evidence" value="ECO:0007669"/>
    <property type="project" value="InterPro"/>
</dbReference>
<dbReference type="OrthoDB" id="793244at2"/>
<keyword evidence="1" id="KW-0472">Membrane</keyword>
<dbReference type="RefSeq" id="WP_132127938.1">
    <property type="nucleotide sequence ID" value="NZ_CP042432.1"/>
</dbReference>
<dbReference type="InterPro" id="IPR013766">
    <property type="entry name" value="Thioredoxin_domain"/>
</dbReference>
<dbReference type="EMBL" id="SMAD01000002">
    <property type="protein sequence ID" value="TCS88816.1"/>
    <property type="molecule type" value="Genomic_DNA"/>
</dbReference>
<comment type="caution">
    <text evidence="3">The sequence shown here is derived from an EMBL/GenBank/DDBJ whole genome shotgun (WGS) entry which is preliminary data.</text>
</comment>
<proteinExistence type="predicted"/>
<keyword evidence="4" id="KW-1185">Reference proteome</keyword>
<reference evidence="3 4" key="1">
    <citation type="submission" date="2019-03" db="EMBL/GenBank/DDBJ databases">
        <title>Genomic Encyclopedia of Type Strains, Phase IV (KMG-IV): sequencing the most valuable type-strain genomes for metagenomic binning, comparative biology and taxonomic classification.</title>
        <authorList>
            <person name="Goeker M."/>
        </authorList>
    </citation>
    <scope>NUCLEOTIDE SEQUENCE [LARGE SCALE GENOMIC DNA]</scope>
    <source>
        <strain evidence="3 4">DSM 21100</strain>
    </source>
</reference>
<dbReference type="InterPro" id="IPR050553">
    <property type="entry name" value="Thioredoxin_ResA/DsbE_sf"/>
</dbReference>
<dbReference type="AlphaFoldDB" id="A0A4R3KVS9"/>
<keyword evidence="3" id="KW-0413">Isomerase</keyword>
<gene>
    <name evidence="3" type="ORF">EDD80_1026</name>
</gene>
<organism evidence="3 4">
    <name type="scientific">Anseongella ginsenosidimutans</name>
    <dbReference type="NCBI Taxonomy" id="496056"/>
    <lineage>
        <taxon>Bacteria</taxon>
        <taxon>Pseudomonadati</taxon>
        <taxon>Bacteroidota</taxon>
        <taxon>Sphingobacteriia</taxon>
        <taxon>Sphingobacteriales</taxon>
        <taxon>Sphingobacteriaceae</taxon>
        <taxon>Anseongella</taxon>
    </lineage>
</organism>
<dbReference type="PANTHER" id="PTHR42852:SF13">
    <property type="entry name" value="PROTEIN DIPZ"/>
    <property type="match status" value="1"/>
</dbReference>
<dbReference type="GO" id="GO:0016853">
    <property type="term" value="F:isomerase activity"/>
    <property type="evidence" value="ECO:0007669"/>
    <property type="project" value="UniProtKB-KW"/>
</dbReference>
<dbReference type="PANTHER" id="PTHR42852">
    <property type="entry name" value="THIOL:DISULFIDE INTERCHANGE PROTEIN DSBE"/>
    <property type="match status" value="1"/>
</dbReference>
<dbReference type="InterPro" id="IPR000866">
    <property type="entry name" value="AhpC/TSA"/>
</dbReference>
<dbReference type="Proteomes" id="UP000295807">
    <property type="component" value="Unassembled WGS sequence"/>
</dbReference>
<name>A0A4R3KVS9_9SPHI</name>
<evidence type="ECO:0000313" key="3">
    <source>
        <dbReference type="EMBL" id="TCS88816.1"/>
    </source>
</evidence>
<accession>A0A4R3KVS9</accession>